<keyword evidence="1" id="KW-0812">Transmembrane</keyword>
<protein>
    <submittedName>
        <fullName evidence="2">Cadmium resistance transporter</fullName>
    </submittedName>
</protein>
<keyword evidence="3" id="KW-1185">Reference proteome</keyword>
<keyword evidence="1" id="KW-1133">Transmembrane helix</keyword>
<feature type="transmembrane region" description="Helical" evidence="1">
    <location>
        <begin position="37"/>
        <end position="59"/>
    </location>
</feature>
<evidence type="ECO:0000256" key="1">
    <source>
        <dbReference type="SAM" id="Phobius"/>
    </source>
</evidence>
<dbReference type="RefSeq" id="WP_342806689.1">
    <property type="nucleotide sequence ID" value="NZ_JAOPJZ010000002.1"/>
</dbReference>
<dbReference type="Proteomes" id="UP001321047">
    <property type="component" value="Unassembled WGS sequence"/>
</dbReference>
<sequence>METILFLAIWLFLVTHLDALLVMGAFCADNDYQIWEVFIGHYVSFSIGLIAAIIGAIVAAEFLREWTFILGVIPLGIGLWGLIRRPPETSVEHIQAVPNTVGRISVVTITGIGLTGENLAVFIPFFAELTSRELLAVVGVYLIGGLVLFFTALLLVYRVAFDGISDRLDRWLVPTVLVCVGGYVLVSGLYIT</sequence>
<keyword evidence="1" id="KW-0472">Membrane</keyword>
<evidence type="ECO:0000313" key="2">
    <source>
        <dbReference type="EMBL" id="MCU4751179.1"/>
    </source>
</evidence>
<dbReference type="InterPro" id="IPR004676">
    <property type="entry name" value="Cd-R_transporter"/>
</dbReference>
<dbReference type="EMBL" id="JAOPJZ010000002">
    <property type="protein sequence ID" value="MCU4751179.1"/>
    <property type="molecule type" value="Genomic_DNA"/>
</dbReference>
<gene>
    <name evidence="2" type="ORF">OB919_04155</name>
</gene>
<feature type="transmembrane region" description="Helical" evidence="1">
    <location>
        <begin position="103"/>
        <end position="127"/>
    </location>
</feature>
<feature type="transmembrane region" description="Helical" evidence="1">
    <location>
        <begin position="66"/>
        <end position="83"/>
    </location>
</feature>
<feature type="transmembrane region" description="Helical" evidence="1">
    <location>
        <begin position="134"/>
        <end position="159"/>
    </location>
</feature>
<evidence type="ECO:0000313" key="3">
    <source>
        <dbReference type="Proteomes" id="UP001321047"/>
    </source>
</evidence>
<name>A0AAP3E6A3_9EURY</name>
<organism evidence="2 3">
    <name type="scientific">Natronosalvus hydrolyticus</name>
    <dbReference type="NCBI Taxonomy" id="2979988"/>
    <lineage>
        <taxon>Archaea</taxon>
        <taxon>Methanobacteriati</taxon>
        <taxon>Methanobacteriota</taxon>
        <taxon>Stenosarchaea group</taxon>
        <taxon>Halobacteria</taxon>
        <taxon>Halobacteriales</taxon>
        <taxon>Natrialbaceae</taxon>
        <taxon>Natronosalvus</taxon>
    </lineage>
</organism>
<dbReference type="AlphaFoldDB" id="A0AAP3E6A3"/>
<dbReference type="Pfam" id="PF03596">
    <property type="entry name" value="Cad"/>
    <property type="match status" value="1"/>
</dbReference>
<feature type="transmembrane region" description="Helical" evidence="1">
    <location>
        <begin position="171"/>
        <end position="191"/>
    </location>
</feature>
<proteinExistence type="predicted"/>
<accession>A0AAP3E6A3</accession>
<comment type="caution">
    <text evidence="2">The sequence shown here is derived from an EMBL/GenBank/DDBJ whole genome shotgun (WGS) entry which is preliminary data.</text>
</comment>
<reference evidence="2 3" key="1">
    <citation type="submission" date="2022-09" db="EMBL/GenBank/DDBJ databases">
        <title>Enrichment on poylsaccharides allowed isolation of novel metabolic and taxonomic groups of Haloarchaea.</title>
        <authorList>
            <person name="Sorokin D.Y."/>
            <person name="Elcheninov A.G."/>
            <person name="Khizhniak T.V."/>
            <person name="Kolganova T.V."/>
            <person name="Kublanov I.V."/>
        </authorList>
    </citation>
    <scope>NUCLEOTIDE SEQUENCE [LARGE SCALE GENOMIC DNA]</scope>
    <source>
        <strain evidence="2 3">AArc-curdl1</strain>
    </source>
</reference>